<organism evidence="5 6">
    <name type="scientific">Geobacter argillaceus</name>
    <dbReference type="NCBI Taxonomy" id="345631"/>
    <lineage>
        <taxon>Bacteria</taxon>
        <taxon>Pseudomonadati</taxon>
        <taxon>Thermodesulfobacteriota</taxon>
        <taxon>Desulfuromonadia</taxon>
        <taxon>Geobacterales</taxon>
        <taxon>Geobacteraceae</taxon>
        <taxon>Geobacter</taxon>
    </lineage>
</organism>
<keyword evidence="6" id="KW-1185">Reference proteome</keyword>
<dbReference type="EMBL" id="VLLN01000011">
    <property type="protein sequence ID" value="TWJ19119.1"/>
    <property type="molecule type" value="Genomic_DNA"/>
</dbReference>
<dbReference type="SUPFAM" id="SSF52467">
    <property type="entry name" value="DHS-like NAD/FAD-binding domain"/>
    <property type="match status" value="1"/>
</dbReference>
<dbReference type="AlphaFoldDB" id="A0A562VMI4"/>
<evidence type="ECO:0000259" key="4">
    <source>
        <dbReference type="Pfam" id="PF01012"/>
    </source>
</evidence>
<evidence type="ECO:0000259" key="3">
    <source>
        <dbReference type="Pfam" id="PF00766"/>
    </source>
</evidence>
<comment type="caution">
    <text evidence="5">The sequence shown here is derived from an EMBL/GenBank/DDBJ whole genome shotgun (WGS) entry which is preliminary data.</text>
</comment>
<protein>
    <submittedName>
        <fullName evidence="5">Electron transfer flavoprotein alpha subunit apoprotein</fullName>
    </submittedName>
</protein>
<comment type="similarity">
    <text evidence="1">Belongs to the ETF alpha-subunit/FixB family.</text>
</comment>
<keyword evidence="2" id="KW-0249">Electron transport</keyword>
<dbReference type="SUPFAM" id="SSF52402">
    <property type="entry name" value="Adenine nucleotide alpha hydrolases-like"/>
    <property type="match status" value="1"/>
</dbReference>
<dbReference type="Pfam" id="PF01012">
    <property type="entry name" value="ETF"/>
    <property type="match status" value="1"/>
</dbReference>
<evidence type="ECO:0000313" key="5">
    <source>
        <dbReference type="EMBL" id="TWJ19119.1"/>
    </source>
</evidence>
<accession>A0A562VMI4</accession>
<gene>
    <name evidence="5" type="ORF">JN12_02066</name>
</gene>
<dbReference type="RefSeq" id="WP_145022233.1">
    <property type="nucleotide sequence ID" value="NZ_VLLN01000011.1"/>
</dbReference>
<feature type="domain" description="Electron transfer flavoprotein alpha subunit C-terminal" evidence="3">
    <location>
        <begin position="208"/>
        <end position="287"/>
    </location>
</feature>
<dbReference type="InterPro" id="IPR014729">
    <property type="entry name" value="Rossmann-like_a/b/a_fold"/>
</dbReference>
<dbReference type="GO" id="GO:0009055">
    <property type="term" value="F:electron transfer activity"/>
    <property type="evidence" value="ECO:0007669"/>
    <property type="project" value="InterPro"/>
</dbReference>
<proteinExistence type="inferred from homology"/>
<dbReference type="Gene3D" id="3.40.50.1220">
    <property type="entry name" value="TPP-binding domain"/>
    <property type="match status" value="1"/>
</dbReference>
<dbReference type="InterPro" id="IPR001308">
    <property type="entry name" value="ETF_a/FixB"/>
</dbReference>
<evidence type="ECO:0000256" key="1">
    <source>
        <dbReference type="ARBA" id="ARBA00005817"/>
    </source>
</evidence>
<name>A0A562VMI4_9BACT</name>
<dbReference type="Proteomes" id="UP000319449">
    <property type="component" value="Unassembled WGS sequence"/>
</dbReference>
<dbReference type="Pfam" id="PF00766">
    <property type="entry name" value="ETF_alpha"/>
    <property type="match status" value="1"/>
</dbReference>
<keyword evidence="2" id="KW-0813">Transport</keyword>
<dbReference type="InterPro" id="IPR014730">
    <property type="entry name" value="ETF_a/b_N"/>
</dbReference>
<reference evidence="5 6" key="1">
    <citation type="submission" date="2019-07" db="EMBL/GenBank/DDBJ databases">
        <title>Genomic Encyclopedia of Archaeal and Bacterial Type Strains, Phase II (KMG-II): from individual species to whole genera.</title>
        <authorList>
            <person name="Goeker M."/>
        </authorList>
    </citation>
    <scope>NUCLEOTIDE SEQUENCE [LARGE SCALE GENOMIC DNA]</scope>
    <source>
        <strain evidence="5 6">ATCC BAA-1139</strain>
    </source>
</reference>
<feature type="domain" description="Electron transfer flavoprotein alpha/beta-subunit N-terminal" evidence="4">
    <location>
        <begin position="8"/>
        <end position="163"/>
    </location>
</feature>
<dbReference type="InterPro" id="IPR014731">
    <property type="entry name" value="ETF_asu_C"/>
</dbReference>
<dbReference type="PANTHER" id="PTHR43153">
    <property type="entry name" value="ELECTRON TRANSFER FLAVOPROTEIN ALPHA"/>
    <property type="match status" value="1"/>
</dbReference>
<dbReference type="InterPro" id="IPR029035">
    <property type="entry name" value="DHS-like_NAD/FAD-binding_dom"/>
</dbReference>
<dbReference type="Gene3D" id="3.40.50.620">
    <property type="entry name" value="HUPs"/>
    <property type="match status" value="1"/>
</dbReference>
<dbReference type="OrthoDB" id="5393432at2"/>
<sequence>MAGSGTILVFVDLTGGELDETGRGLLSYGARLAGFLDMAWGAVTPIAPAGEALTGFGAYGAPAVTRLVGGERLLDSPALLGRSLARLTADRSATLLVLPHNDLGASLAPVVAATLDAALLTEVTTARQADGGIHLSRQALGSRVAETRVWDGSRPLVITVPTRNLSQVLLPSVRPTIPVVSDWQPQEQPAGAAATIIHRIPPDPQTVDLTEAEVIFSAGKGCNPAVFDQLKELCRLLNVSFGVTRPVFDMGWTGFERMVGQTGRTVTPRFYLALGISGSMHHVGGIKDSKRIVSVNSDPKAPIFPNCDEGFVADLAEVLPLLLERARAAVGGAA</sequence>
<evidence type="ECO:0000256" key="2">
    <source>
        <dbReference type="ARBA" id="ARBA00022982"/>
    </source>
</evidence>
<dbReference type="GO" id="GO:0033539">
    <property type="term" value="P:fatty acid beta-oxidation using acyl-CoA dehydrogenase"/>
    <property type="evidence" value="ECO:0007669"/>
    <property type="project" value="TreeGrafter"/>
</dbReference>
<dbReference type="PANTHER" id="PTHR43153:SF1">
    <property type="entry name" value="ELECTRON TRANSFER FLAVOPROTEIN SUBUNIT ALPHA, MITOCHONDRIAL"/>
    <property type="match status" value="1"/>
</dbReference>
<dbReference type="GO" id="GO:0050660">
    <property type="term" value="F:flavin adenine dinucleotide binding"/>
    <property type="evidence" value="ECO:0007669"/>
    <property type="project" value="InterPro"/>
</dbReference>
<evidence type="ECO:0000313" key="6">
    <source>
        <dbReference type="Proteomes" id="UP000319449"/>
    </source>
</evidence>